<dbReference type="InterPro" id="IPR024729">
    <property type="entry name" value="USP7_ICP0-binding_dom"/>
</dbReference>
<protein>
    <recommendedName>
        <fullName evidence="2">Ubiquitin carboxyl-terminal hydrolase 7 ICP0-binding domain-containing protein</fullName>
    </recommendedName>
</protein>
<accession>A0AAV2G0F0</accession>
<proteinExistence type="predicted"/>
<evidence type="ECO:0000259" key="2">
    <source>
        <dbReference type="Pfam" id="PF12436"/>
    </source>
</evidence>
<feature type="domain" description="Ubiquitin carboxyl-terminal hydrolase 7 ICP0-binding" evidence="2">
    <location>
        <begin position="84"/>
        <end position="200"/>
    </location>
</feature>
<evidence type="ECO:0000313" key="3">
    <source>
        <dbReference type="EMBL" id="CAL1403719.1"/>
    </source>
</evidence>
<reference evidence="3 4" key="1">
    <citation type="submission" date="2024-04" db="EMBL/GenBank/DDBJ databases">
        <authorList>
            <person name="Fracassetti M."/>
        </authorList>
    </citation>
    <scope>NUCLEOTIDE SEQUENCE [LARGE SCALE GENOMIC DNA]</scope>
</reference>
<sequence>MAPPVILQNVGNNRERKANAEQAQSTMTIRVSRDEDIRSQIGKTRYFDLVDHDKVTSFRVPKQLSVNLFKEIVAEELGIPVQFQRFWLWARRQNGTYRPFQVLTSSEENQPVGAKLIKGNGAKLDLFIESHNSADLSFVPLPSKVIGDILLFIKLYQPESDELSYVGKLLVKSSSKPAEVVTRLNEMAGYALDEKIDLYEIS</sequence>
<gene>
    <name evidence="3" type="ORF">LTRI10_LOCUS43627</name>
</gene>
<organism evidence="3 4">
    <name type="scientific">Linum trigynum</name>
    <dbReference type="NCBI Taxonomy" id="586398"/>
    <lineage>
        <taxon>Eukaryota</taxon>
        <taxon>Viridiplantae</taxon>
        <taxon>Streptophyta</taxon>
        <taxon>Embryophyta</taxon>
        <taxon>Tracheophyta</taxon>
        <taxon>Spermatophyta</taxon>
        <taxon>Magnoliopsida</taxon>
        <taxon>eudicotyledons</taxon>
        <taxon>Gunneridae</taxon>
        <taxon>Pentapetalae</taxon>
        <taxon>rosids</taxon>
        <taxon>fabids</taxon>
        <taxon>Malpighiales</taxon>
        <taxon>Linaceae</taxon>
        <taxon>Linum</taxon>
    </lineage>
</organism>
<evidence type="ECO:0000256" key="1">
    <source>
        <dbReference type="ARBA" id="ARBA00022786"/>
    </source>
</evidence>
<dbReference type="EMBL" id="OZ034820">
    <property type="protein sequence ID" value="CAL1403719.1"/>
    <property type="molecule type" value="Genomic_DNA"/>
</dbReference>
<dbReference type="Pfam" id="PF12436">
    <property type="entry name" value="USP7_ICP0_bdg"/>
    <property type="match status" value="1"/>
</dbReference>
<dbReference type="AlphaFoldDB" id="A0AAV2G0F0"/>
<dbReference type="Gene3D" id="3.10.20.90">
    <property type="entry name" value="Phosphatidylinositol 3-kinase Catalytic Subunit, Chain A, domain 1"/>
    <property type="match status" value="1"/>
</dbReference>
<keyword evidence="1" id="KW-0833">Ubl conjugation pathway</keyword>
<dbReference type="GO" id="GO:0140096">
    <property type="term" value="F:catalytic activity, acting on a protein"/>
    <property type="evidence" value="ECO:0007669"/>
    <property type="project" value="UniProtKB-ARBA"/>
</dbReference>
<name>A0AAV2G0F0_9ROSI</name>
<evidence type="ECO:0000313" key="4">
    <source>
        <dbReference type="Proteomes" id="UP001497516"/>
    </source>
</evidence>
<keyword evidence="4" id="KW-1185">Reference proteome</keyword>
<dbReference type="Proteomes" id="UP001497516">
    <property type="component" value="Chromosome 7"/>
</dbReference>